<comment type="caution">
    <text evidence="3">The sequence shown here is derived from an EMBL/GenBank/DDBJ whole genome shotgun (WGS) entry which is preliminary data.</text>
</comment>
<evidence type="ECO:0000256" key="1">
    <source>
        <dbReference type="SAM" id="MobiDB-lite"/>
    </source>
</evidence>
<feature type="transmembrane region" description="Helical" evidence="2">
    <location>
        <begin position="6"/>
        <end position="28"/>
    </location>
</feature>
<reference evidence="3 4" key="1">
    <citation type="submission" date="2015-03" db="EMBL/GenBank/DDBJ databases">
        <title>RNA-seq based gene annotation and comparative genomics of four Zymoseptoria species reveal species-specific pathogenicity related genes and transposable element activity.</title>
        <authorList>
            <person name="Grandaubert J."/>
            <person name="Bhattacharyya A."/>
            <person name="Stukenbrock E.H."/>
        </authorList>
    </citation>
    <scope>NUCLEOTIDE SEQUENCE [LARGE SCALE GENOMIC DNA]</scope>
    <source>
        <strain evidence="3 4">Zb18110</strain>
    </source>
</reference>
<name>A0A0F4GUE8_9PEZI</name>
<keyword evidence="2" id="KW-0472">Membrane</keyword>
<keyword evidence="4" id="KW-1185">Reference proteome</keyword>
<feature type="region of interest" description="Disordered" evidence="1">
    <location>
        <begin position="82"/>
        <end position="105"/>
    </location>
</feature>
<evidence type="ECO:0000256" key="2">
    <source>
        <dbReference type="SAM" id="Phobius"/>
    </source>
</evidence>
<evidence type="ECO:0000313" key="4">
    <source>
        <dbReference type="Proteomes" id="UP000033647"/>
    </source>
</evidence>
<dbReference type="OrthoDB" id="3001700at2759"/>
<evidence type="ECO:0000313" key="3">
    <source>
        <dbReference type="EMBL" id="KJY01050.1"/>
    </source>
</evidence>
<dbReference type="EMBL" id="LAFY01000297">
    <property type="protein sequence ID" value="KJY01050.1"/>
    <property type="molecule type" value="Genomic_DNA"/>
</dbReference>
<accession>A0A0F4GUE8</accession>
<dbReference type="AlphaFoldDB" id="A0A0F4GUE8"/>
<keyword evidence="2" id="KW-1133">Transmembrane helix</keyword>
<keyword evidence="2" id="KW-0812">Transmembrane</keyword>
<organism evidence="3 4">
    <name type="scientific">Zymoseptoria brevis</name>
    <dbReference type="NCBI Taxonomy" id="1047168"/>
    <lineage>
        <taxon>Eukaryota</taxon>
        <taxon>Fungi</taxon>
        <taxon>Dikarya</taxon>
        <taxon>Ascomycota</taxon>
        <taxon>Pezizomycotina</taxon>
        <taxon>Dothideomycetes</taxon>
        <taxon>Dothideomycetidae</taxon>
        <taxon>Mycosphaerellales</taxon>
        <taxon>Mycosphaerellaceae</taxon>
        <taxon>Zymoseptoria</taxon>
    </lineage>
</organism>
<dbReference type="Proteomes" id="UP000033647">
    <property type="component" value="Unassembled WGS sequence"/>
</dbReference>
<gene>
    <name evidence="3" type="ORF">TI39_contig305g00019</name>
</gene>
<protein>
    <submittedName>
        <fullName evidence="3">Uncharacterized protein</fullName>
    </submittedName>
</protein>
<proteinExistence type="predicted"/>
<sequence>MPSTTTIAFASIFAFASIIAGYVYVFGIPPEMKRKLEKQALQTMGENKASYMMKDTIGKMPESDQKELNDVKNTVSGVTGSALQNPLGDMAGETADDATKGFTGR</sequence>